<protein>
    <submittedName>
        <fullName evidence="8">Methyl-accepting chemotaxis protein</fullName>
    </submittedName>
</protein>
<dbReference type="AlphaFoldDB" id="A0A9J7AZG0"/>
<evidence type="ECO:0000256" key="2">
    <source>
        <dbReference type="ARBA" id="ARBA00029447"/>
    </source>
</evidence>
<evidence type="ECO:0000256" key="4">
    <source>
        <dbReference type="SAM" id="Coils"/>
    </source>
</evidence>
<keyword evidence="5" id="KW-0812">Transmembrane</keyword>
<keyword evidence="5" id="KW-0472">Membrane</keyword>
<dbReference type="Gene3D" id="1.10.287.950">
    <property type="entry name" value="Methyl-accepting chemotaxis protein"/>
    <property type="match status" value="1"/>
</dbReference>
<dbReference type="Gene3D" id="1.10.8.500">
    <property type="entry name" value="HAMP domain in histidine kinase"/>
    <property type="match status" value="1"/>
</dbReference>
<dbReference type="GO" id="GO:0004888">
    <property type="term" value="F:transmembrane signaling receptor activity"/>
    <property type="evidence" value="ECO:0007669"/>
    <property type="project" value="InterPro"/>
</dbReference>
<sequence>MAGLIVEIRIKHIAWLVIFGLVTFGVLLVAAVTALHAEIGALQETWSSLETNPENVTRLGEEISALRDIIGLAFWGVPPLMVFGVAVTVWVYFFRITNPLTSLTATTSVLAGGGTNVEVQHTGRKDEIGELARAMLVFKENISRESEARAEKERLQKEEIEKFHRVSKLTDEFEAVIKAFMDDLTASVADLQQTAKNLDQVAGTNRSQSGQLEASAGIATQSVEMVSQAAEELSRSIQKVTESVQTSGRIAVQAVEKARSADEAIATLEHNSQKIGEVVGLIRDIAEQTNLLALNATIEAARAGEAGKGFAVVASEVKNLANQTSSATGEIETHILENQDNTRNIVGIIRELSDTIDQMEQNSREVTETMDEQDEQTRLVAANTRQATDSAHEVNSVAASLGKSSSDTLDVADRMAAASETLDERARMLFGKVQAFLSDIKGT</sequence>
<organism evidence="8 9">
    <name type="scientific">Nisaea acidiphila</name>
    <dbReference type="NCBI Taxonomy" id="1862145"/>
    <lineage>
        <taxon>Bacteria</taxon>
        <taxon>Pseudomonadati</taxon>
        <taxon>Pseudomonadota</taxon>
        <taxon>Alphaproteobacteria</taxon>
        <taxon>Rhodospirillales</taxon>
        <taxon>Thalassobaculaceae</taxon>
        <taxon>Nisaea</taxon>
    </lineage>
</organism>
<dbReference type="SMART" id="SM00304">
    <property type="entry name" value="HAMP"/>
    <property type="match status" value="1"/>
</dbReference>
<evidence type="ECO:0000313" key="8">
    <source>
        <dbReference type="EMBL" id="UUX50837.1"/>
    </source>
</evidence>
<feature type="coiled-coil region" evidence="4">
    <location>
        <begin position="349"/>
        <end position="376"/>
    </location>
</feature>
<dbReference type="EMBL" id="CP102480">
    <property type="protein sequence ID" value="UUX50837.1"/>
    <property type="molecule type" value="Genomic_DNA"/>
</dbReference>
<dbReference type="Pfam" id="PF00672">
    <property type="entry name" value="HAMP"/>
    <property type="match status" value="1"/>
</dbReference>
<dbReference type="Proteomes" id="UP001060336">
    <property type="component" value="Chromosome"/>
</dbReference>
<dbReference type="PRINTS" id="PR00260">
    <property type="entry name" value="CHEMTRNSDUCR"/>
</dbReference>
<evidence type="ECO:0000256" key="1">
    <source>
        <dbReference type="ARBA" id="ARBA00023224"/>
    </source>
</evidence>
<dbReference type="GO" id="GO:0007165">
    <property type="term" value="P:signal transduction"/>
    <property type="evidence" value="ECO:0007669"/>
    <property type="project" value="UniProtKB-KW"/>
</dbReference>
<dbReference type="SUPFAM" id="SSF58104">
    <property type="entry name" value="Methyl-accepting chemotaxis protein (MCP) signaling domain"/>
    <property type="match status" value="1"/>
</dbReference>
<dbReference type="CDD" id="cd06225">
    <property type="entry name" value="HAMP"/>
    <property type="match status" value="1"/>
</dbReference>
<dbReference type="Pfam" id="PF00015">
    <property type="entry name" value="MCPsignal"/>
    <property type="match status" value="1"/>
</dbReference>
<evidence type="ECO:0000259" key="6">
    <source>
        <dbReference type="PROSITE" id="PS50111"/>
    </source>
</evidence>
<name>A0A9J7AZG0_9PROT</name>
<dbReference type="GO" id="GO:0006935">
    <property type="term" value="P:chemotaxis"/>
    <property type="evidence" value="ECO:0007669"/>
    <property type="project" value="InterPro"/>
</dbReference>
<dbReference type="PANTHER" id="PTHR32089:SF112">
    <property type="entry name" value="LYSOZYME-LIKE PROTEIN-RELATED"/>
    <property type="match status" value="1"/>
</dbReference>
<gene>
    <name evidence="8" type="ORF">NUH88_03845</name>
</gene>
<dbReference type="SMART" id="SM00283">
    <property type="entry name" value="MA"/>
    <property type="match status" value="1"/>
</dbReference>
<dbReference type="RefSeq" id="WP_257770075.1">
    <property type="nucleotide sequence ID" value="NZ_CP102480.1"/>
</dbReference>
<accession>A0A9J7AZG0</accession>
<dbReference type="PANTHER" id="PTHR32089">
    <property type="entry name" value="METHYL-ACCEPTING CHEMOTAXIS PROTEIN MCPB"/>
    <property type="match status" value="1"/>
</dbReference>
<dbReference type="PROSITE" id="PS50111">
    <property type="entry name" value="CHEMOTAXIS_TRANSDUC_2"/>
    <property type="match status" value="1"/>
</dbReference>
<keyword evidence="1 3" id="KW-0807">Transducer</keyword>
<evidence type="ECO:0000256" key="5">
    <source>
        <dbReference type="SAM" id="Phobius"/>
    </source>
</evidence>
<feature type="transmembrane region" description="Helical" evidence="5">
    <location>
        <begin position="69"/>
        <end position="93"/>
    </location>
</feature>
<dbReference type="GO" id="GO:0016020">
    <property type="term" value="C:membrane"/>
    <property type="evidence" value="ECO:0007669"/>
    <property type="project" value="InterPro"/>
</dbReference>
<keyword evidence="9" id="KW-1185">Reference proteome</keyword>
<feature type="domain" description="Methyl-accepting transducer" evidence="6">
    <location>
        <begin position="180"/>
        <end position="423"/>
    </location>
</feature>
<keyword evidence="4" id="KW-0175">Coiled coil</keyword>
<feature type="domain" description="HAMP" evidence="7">
    <location>
        <begin position="94"/>
        <end position="147"/>
    </location>
</feature>
<feature type="transmembrane region" description="Helical" evidence="5">
    <location>
        <begin position="12"/>
        <end position="37"/>
    </location>
</feature>
<dbReference type="InterPro" id="IPR004090">
    <property type="entry name" value="Chemotax_Me-accpt_rcpt"/>
</dbReference>
<evidence type="ECO:0000259" key="7">
    <source>
        <dbReference type="PROSITE" id="PS50885"/>
    </source>
</evidence>
<evidence type="ECO:0000256" key="3">
    <source>
        <dbReference type="PROSITE-ProRule" id="PRU00284"/>
    </source>
</evidence>
<evidence type="ECO:0000313" key="9">
    <source>
        <dbReference type="Proteomes" id="UP001060336"/>
    </source>
</evidence>
<dbReference type="InterPro" id="IPR003660">
    <property type="entry name" value="HAMP_dom"/>
</dbReference>
<dbReference type="InterPro" id="IPR004089">
    <property type="entry name" value="MCPsignal_dom"/>
</dbReference>
<dbReference type="KEGG" id="naci:NUH88_03845"/>
<keyword evidence="5" id="KW-1133">Transmembrane helix</keyword>
<proteinExistence type="inferred from homology"/>
<reference evidence="8" key="1">
    <citation type="submission" date="2022-08" db="EMBL/GenBank/DDBJ databases">
        <title>Nisaea acidiphila sp. nov., isolated from a marine algal debris and emended description of the genus Nisaea Urios et al. 2008.</title>
        <authorList>
            <person name="Kwon K."/>
        </authorList>
    </citation>
    <scope>NUCLEOTIDE SEQUENCE</scope>
    <source>
        <strain evidence="8">MEBiC11861</strain>
    </source>
</reference>
<dbReference type="PROSITE" id="PS50885">
    <property type="entry name" value="HAMP"/>
    <property type="match status" value="1"/>
</dbReference>
<comment type="similarity">
    <text evidence="2">Belongs to the methyl-accepting chemotaxis (MCP) protein family.</text>
</comment>